<dbReference type="PANTHER" id="PTHR10192">
    <property type="entry name" value="MOLYBDOPTERIN BIOSYNTHESIS PROTEIN"/>
    <property type="match status" value="1"/>
</dbReference>
<dbReference type="InterPro" id="IPR036425">
    <property type="entry name" value="MoaB/Mog-like_dom_sf"/>
</dbReference>
<keyword evidence="4 6" id="KW-0501">Molybdenum cofactor biosynthesis</keyword>
<dbReference type="Pfam" id="PF03453">
    <property type="entry name" value="MoeA_N"/>
    <property type="match status" value="1"/>
</dbReference>
<gene>
    <name evidence="8" type="ORF">FFWV33_00420</name>
</gene>
<dbReference type="GO" id="GO:0006777">
    <property type="term" value="P:Mo-molybdopterin cofactor biosynthetic process"/>
    <property type="evidence" value="ECO:0007669"/>
    <property type="project" value="UniProtKB-UniRule"/>
</dbReference>
<comment type="function">
    <text evidence="1 6">Catalyzes the insertion of molybdate into adenylated molybdopterin with the concomitant release of AMP.</text>
</comment>
<dbReference type="EMBL" id="CP020918">
    <property type="protein sequence ID" value="AWG20089.1"/>
    <property type="molecule type" value="Genomic_DNA"/>
</dbReference>
<dbReference type="KEGG" id="ffa:FFWV33_00420"/>
<dbReference type="SUPFAM" id="SSF63867">
    <property type="entry name" value="MoeA C-terminal domain-like"/>
    <property type="match status" value="1"/>
</dbReference>
<feature type="domain" description="MoaB/Mog" evidence="7">
    <location>
        <begin position="171"/>
        <end position="309"/>
    </location>
</feature>
<dbReference type="InterPro" id="IPR038987">
    <property type="entry name" value="MoeA-like"/>
</dbReference>
<dbReference type="CDD" id="cd00887">
    <property type="entry name" value="MoeA"/>
    <property type="match status" value="1"/>
</dbReference>
<dbReference type="Proteomes" id="UP000244527">
    <property type="component" value="Chromosome"/>
</dbReference>
<dbReference type="Gene3D" id="2.170.190.11">
    <property type="entry name" value="Molybdopterin biosynthesis moea protein, domain 3"/>
    <property type="match status" value="1"/>
</dbReference>
<dbReference type="Pfam" id="PF03454">
    <property type="entry name" value="MoeA_C"/>
    <property type="match status" value="1"/>
</dbReference>
<dbReference type="AlphaFoldDB" id="A0A2S1L8L3"/>
<dbReference type="UniPathway" id="UPA00344"/>
<keyword evidence="6" id="KW-0479">Metal-binding</keyword>
<dbReference type="InterPro" id="IPR001453">
    <property type="entry name" value="MoaB/Mog_dom"/>
</dbReference>
<dbReference type="NCBIfam" id="TIGR00177">
    <property type="entry name" value="molyb_syn"/>
    <property type="match status" value="1"/>
</dbReference>
<dbReference type="RefSeq" id="WP_108739058.1">
    <property type="nucleotide sequence ID" value="NZ_CP020918.1"/>
</dbReference>
<dbReference type="GO" id="GO:0061599">
    <property type="term" value="F:molybdopterin molybdotransferase activity"/>
    <property type="evidence" value="ECO:0007669"/>
    <property type="project" value="UniProtKB-UniRule"/>
</dbReference>
<keyword evidence="9" id="KW-1185">Reference proteome</keyword>
<dbReference type="GO" id="GO:0005829">
    <property type="term" value="C:cytosol"/>
    <property type="evidence" value="ECO:0007669"/>
    <property type="project" value="TreeGrafter"/>
</dbReference>
<dbReference type="InterPro" id="IPR036135">
    <property type="entry name" value="MoeA_linker/N_sf"/>
</dbReference>
<evidence type="ECO:0000313" key="9">
    <source>
        <dbReference type="Proteomes" id="UP000244527"/>
    </source>
</evidence>
<dbReference type="InterPro" id="IPR005111">
    <property type="entry name" value="MoeA_C_domain_IV"/>
</dbReference>
<protein>
    <recommendedName>
        <fullName evidence="6">Molybdopterin molybdenumtransferase</fullName>
        <ecNumber evidence="6">2.10.1.1</ecNumber>
    </recommendedName>
</protein>
<sequence length="389" mass="42280">MVTIQEAFSILKNNLPEPKVQKISLSKAKKHILAEDLIAPISMPPFRQSAMDGFALALHEGLEYEIVGEIKAGDTHQVALKAGQAVKIFTGAPVPDSATAVMQIEKATVSGNILTLEEHPNQEQNIRPVGEQNLKGDLALKKGTLLNAACIGFLAGLGFTEVNVFQKPKIGILVTGNELVQPGLPLEFGKIYESNSIMLDIALQEAFYDNNTIYRVNDDFENTKNKIAEALAENDVILISGGISVGDYDFVATALEALAVETLFYKVKQKPGKPLFAGKLKDKMIFALPGNPAASLTCLYVYVLPTLHMLSGRALEYGQTVPKKLTHDFTVSNARNQFLKAHIVDNEVTVLTHQNSSMLNTFSVSNGLMYVEDGGYQLAKGTAVEVYVI</sequence>
<evidence type="ECO:0000256" key="6">
    <source>
        <dbReference type="RuleBase" id="RU365090"/>
    </source>
</evidence>
<dbReference type="EC" id="2.10.1.1" evidence="6"/>
<dbReference type="InterPro" id="IPR005110">
    <property type="entry name" value="MoeA_linker/N"/>
</dbReference>
<dbReference type="InterPro" id="IPR036688">
    <property type="entry name" value="MoeA_C_domain_IV_sf"/>
</dbReference>
<evidence type="ECO:0000256" key="1">
    <source>
        <dbReference type="ARBA" id="ARBA00002901"/>
    </source>
</evidence>
<comment type="catalytic activity">
    <reaction evidence="5">
        <text>adenylyl-molybdopterin + molybdate = Mo-molybdopterin + AMP + H(+)</text>
        <dbReference type="Rhea" id="RHEA:35047"/>
        <dbReference type="ChEBI" id="CHEBI:15378"/>
        <dbReference type="ChEBI" id="CHEBI:36264"/>
        <dbReference type="ChEBI" id="CHEBI:62727"/>
        <dbReference type="ChEBI" id="CHEBI:71302"/>
        <dbReference type="ChEBI" id="CHEBI:456215"/>
        <dbReference type="EC" id="2.10.1.1"/>
    </reaction>
</comment>
<dbReference type="SUPFAM" id="SSF53218">
    <property type="entry name" value="Molybdenum cofactor biosynthesis proteins"/>
    <property type="match status" value="1"/>
</dbReference>
<dbReference type="Gene3D" id="3.40.980.10">
    <property type="entry name" value="MoaB/Mog-like domain"/>
    <property type="match status" value="1"/>
</dbReference>
<dbReference type="SMART" id="SM00852">
    <property type="entry name" value="MoCF_biosynth"/>
    <property type="match status" value="1"/>
</dbReference>
<proteinExistence type="inferred from homology"/>
<comment type="similarity">
    <text evidence="3 6">Belongs to the MoeA family.</text>
</comment>
<keyword evidence="6" id="KW-0500">Molybdenum</keyword>
<comment type="cofactor">
    <cofactor evidence="6">
        <name>Mg(2+)</name>
        <dbReference type="ChEBI" id="CHEBI:18420"/>
    </cofactor>
</comment>
<keyword evidence="6" id="KW-0808">Transferase</keyword>
<dbReference type="SUPFAM" id="SSF63882">
    <property type="entry name" value="MoeA N-terminal region -like"/>
    <property type="match status" value="1"/>
</dbReference>
<evidence type="ECO:0000256" key="2">
    <source>
        <dbReference type="ARBA" id="ARBA00005046"/>
    </source>
</evidence>
<evidence type="ECO:0000256" key="5">
    <source>
        <dbReference type="ARBA" id="ARBA00047317"/>
    </source>
</evidence>
<evidence type="ECO:0000259" key="7">
    <source>
        <dbReference type="SMART" id="SM00852"/>
    </source>
</evidence>
<organism evidence="8 9">
    <name type="scientific">Flavobacterium faecale</name>
    <dbReference type="NCBI Taxonomy" id="1355330"/>
    <lineage>
        <taxon>Bacteria</taxon>
        <taxon>Pseudomonadati</taxon>
        <taxon>Bacteroidota</taxon>
        <taxon>Flavobacteriia</taxon>
        <taxon>Flavobacteriales</taxon>
        <taxon>Flavobacteriaceae</taxon>
        <taxon>Flavobacterium</taxon>
    </lineage>
</organism>
<dbReference type="PANTHER" id="PTHR10192:SF5">
    <property type="entry name" value="GEPHYRIN"/>
    <property type="match status" value="1"/>
</dbReference>
<evidence type="ECO:0000313" key="8">
    <source>
        <dbReference type="EMBL" id="AWG20089.1"/>
    </source>
</evidence>
<dbReference type="Pfam" id="PF00994">
    <property type="entry name" value="MoCF_biosynth"/>
    <property type="match status" value="1"/>
</dbReference>
<comment type="pathway">
    <text evidence="2 6">Cofactor biosynthesis; molybdopterin biosynthesis.</text>
</comment>
<keyword evidence="6" id="KW-0460">Magnesium</keyword>
<dbReference type="Gene3D" id="2.40.340.10">
    <property type="entry name" value="MoeA, C-terminal, domain IV"/>
    <property type="match status" value="1"/>
</dbReference>
<accession>A0A2S1L8L3</accession>
<dbReference type="GO" id="GO:0046872">
    <property type="term" value="F:metal ion binding"/>
    <property type="evidence" value="ECO:0007669"/>
    <property type="project" value="UniProtKB-UniRule"/>
</dbReference>
<name>A0A2S1L8L3_9FLAO</name>
<dbReference type="OrthoDB" id="9804758at2"/>
<dbReference type="Gene3D" id="3.90.105.10">
    <property type="entry name" value="Molybdopterin biosynthesis moea protein, domain 2"/>
    <property type="match status" value="1"/>
</dbReference>
<reference evidence="8 9" key="1">
    <citation type="submission" date="2017-04" db="EMBL/GenBank/DDBJ databases">
        <title>Compelte genome sequence of WV33.</title>
        <authorList>
            <person name="Lee P.C."/>
        </authorList>
    </citation>
    <scope>NUCLEOTIDE SEQUENCE [LARGE SCALE GENOMIC DNA]</scope>
    <source>
        <strain evidence="8 9">WV33</strain>
    </source>
</reference>
<evidence type="ECO:0000256" key="4">
    <source>
        <dbReference type="ARBA" id="ARBA00023150"/>
    </source>
</evidence>
<evidence type="ECO:0000256" key="3">
    <source>
        <dbReference type="ARBA" id="ARBA00010763"/>
    </source>
</evidence>